<dbReference type="STRING" id="1835702.A0A1F5LSE0"/>
<feature type="domain" description="Cobalamin-independent methionine synthase MetE C-terminal/archaeal" evidence="1">
    <location>
        <begin position="178"/>
        <end position="368"/>
    </location>
</feature>
<evidence type="ECO:0000313" key="2">
    <source>
        <dbReference type="EMBL" id="OGE56065.1"/>
    </source>
</evidence>
<gene>
    <name evidence="2" type="ORF">PENARI_c003G02110</name>
</gene>
<evidence type="ECO:0000259" key="1">
    <source>
        <dbReference type="Pfam" id="PF01717"/>
    </source>
</evidence>
<dbReference type="GO" id="GO:0003871">
    <property type="term" value="F:5-methyltetrahydropteroyltriglutamate-homocysteine S-methyltransferase activity"/>
    <property type="evidence" value="ECO:0007669"/>
    <property type="project" value="InterPro"/>
</dbReference>
<comment type="caution">
    <text evidence="2">The sequence shown here is derived from an EMBL/GenBank/DDBJ whole genome shotgun (WGS) entry which is preliminary data.</text>
</comment>
<dbReference type="Pfam" id="PF01717">
    <property type="entry name" value="Meth_synt_2"/>
    <property type="match status" value="1"/>
</dbReference>
<dbReference type="Gene3D" id="3.20.20.210">
    <property type="match status" value="1"/>
</dbReference>
<dbReference type="RefSeq" id="XP_022491494.1">
    <property type="nucleotide sequence ID" value="XM_022628150.1"/>
</dbReference>
<dbReference type="AlphaFoldDB" id="A0A1F5LSE0"/>
<name>A0A1F5LSE0_PENAI</name>
<reference evidence="2 3" key="1">
    <citation type="journal article" date="2016" name="Sci. Rep.">
        <title>Penicillium arizonense, a new, genome sequenced fungal species, reveals a high chemical diversity in secreted metabolites.</title>
        <authorList>
            <person name="Grijseels S."/>
            <person name="Nielsen J.C."/>
            <person name="Randelovic M."/>
            <person name="Nielsen J."/>
            <person name="Nielsen K.F."/>
            <person name="Workman M."/>
            <person name="Frisvad J.C."/>
        </authorList>
    </citation>
    <scope>NUCLEOTIDE SEQUENCE [LARGE SCALE GENOMIC DNA]</scope>
    <source>
        <strain evidence="2 3">CBS 141311</strain>
    </source>
</reference>
<dbReference type="GO" id="GO:0009086">
    <property type="term" value="P:methionine biosynthetic process"/>
    <property type="evidence" value="ECO:0007669"/>
    <property type="project" value="InterPro"/>
</dbReference>
<accession>A0A1F5LSE0</accession>
<dbReference type="PANTHER" id="PTHR43844">
    <property type="entry name" value="METHIONINE SYNTHASE"/>
    <property type="match status" value="1"/>
</dbReference>
<keyword evidence="3" id="KW-1185">Reference proteome</keyword>
<dbReference type="CDD" id="cd03311">
    <property type="entry name" value="CIMS_C_terminal_like"/>
    <property type="match status" value="1"/>
</dbReference>
<organism evidence="2 3">
    <name type="scientific">Penicillium arizonense</name>
    <dbReference type="NCBI Taxonomy" id="1835702"/>
    <lineage>
        <taxon>Eukaryota</taxon>
        <taxon>Fungi</taxon>
        <taxon>Dikarya</taxon>
        <taxon>Ascomycota</taxon>
        <taxon>Pezizomycotina</taxon>
        <taxon>Eurotiomycetes</taxon>
        <taxon>Eurotiomycetidae</taxon>
        <taxon>Eurotiales</taxon>
        <taxon>Aspergillaceae</taxon>
        <taxon>Penicillium</taxon>
    </lineage>
</organism>
<dbReference type="InterPro" id="IPR038071">
    <property type="entry name" value="UROD/MetE-like_sf"/>
</dbReference>
<dbReference type="GeneID" id="34572884"/>
<protein>
    <recommendedName>
        <fullName evidence="1">Cobalamin-independent methionine synthase MetE C-terminal/archaeal domain-containing protein</fullName>
    </recommendedName>
</protein>
<dbReference type="PANTHER" id="PTHR43844:SF2">
    <property type="entry name" value="SYNTHASE, VITAMIN-B12 INDEPENDENT, PUTATIVE (AFU_ORTHOLOGUE AFUA_3G12060)-RELATED"/>
    <property type="match status" value="1"/>
</dbReference>
<sequence length="402" mass="44441">MSPPFRAEQIGSLMRPPDLLAARSAAGATTSYSKISDELHRATEVAIGRVVSKQVELGIRPITSGEYGRDKFYSGFFEQLEGMQVVKDIPVVDGFRTGFPTVTVLQRLGVSTRDSVVAVDKIRHVESAYLSEWKALSALLPPARWRECKLTMPPITHIHMQMVVGTAYSASAYSCDEEYFQDLAAAYAAEWQILYDGGLRSIQIDDPCLLFFVSEEFRSGCSTDGVDPDALLDQYIWAHNLCLAGKPKDLHVGIHLCRGNMVGSTHIISGSYERIAKRIFSRLNYDTYYLEYDTERAGDFQPLRHLPIGKNVVLGVVSTKKADLEDIEEMVARVYAAAEIIARGQNRTVADVVDTSLGVSPQCGFASMSQGGGEGMSMDLMWKKLVLVKELAHRIWGENQGA</sequence>
<proteinExistence type="predicted"/>
<dbReference type="InterPro" id="IPR002629">
    <property type="entry name" value="Met_Synth_C/arc"/>
</dbReference>
<dbReference type="SUPFAM" id="SSF51726">
    <property type="entry name" value="UROD/MetE-like"/>
    <property type="match status" value="1"/>
</dbReference>
<dbReference type="OrthoDB" id="7772923at2759"/>
<dbReference type="Proteomes" id="UP000177622">
    <property type="component" value="Unassembled WGS sequence"/>
</dbReference>
<dbReference type="GO" id="GO:0008270">
    <property type="term" value="F:zinc ion binding"/>
    <property type="evidence" value="ECO:0007669"/>
    <property type="project" value="InterPro"/>
</dbReference>
<dbReference type="EMBL" id="LXJU01000003">
    <property type="protein sequence ID" value="OGE56065.1"/>
    <property type="molecule type" value="Genomic_DNA"/>
</dbReference>
<evidence type="ECO:0000313" key="3">
    <source>
        <dbReference type="Proteomes" id="UP000177622"/>
    </source>
</evidence>